<gene>
    <name evidence="5" type="ORF">SAMN04488085_105187</name>
</gene>
<dbReference type="RefSeq" id="WP_143087148.1">
    <property type="nucleotide sequence ID" value="NZ_FOSW01000005.1"/>
</dbReference>
<feature type="domain" description="CBS" evidence="4">
    <location>
        <begin position="85"/>
        <end position="140"/>
    </location>
</feature>
<keyword evidence="6" id="KW-1185">Reference proteome</keyword>
<dbReference type="InParanoid" id="A0A1I4E247"/>
<dbReference type="PANTHER" id="PTHR43080">
    <property type="entry name" value="CBS DOMAIN-CONTAINING PROTEIN CBSX3, MITOCHONDRIAL"/>
    <property type="match status" value="1"/>
</dbReference>
<evidence type="ECO:0000256" key="3">
    <source>
        <dbReference type="SAM" id="MobiDB-lite"/>
    </source>
</evidence>
<dbReference type="SUPFAM" id="SSF54631">
    <property type="entry name" value="CBS-domain pair"/>
    <property type="match status" value="1"/>
</dbReference>
<sequence>MQARDVMTREVVTVGPETSAKYAAEVMAEHGFAALPVVDDGDRLVGIVAEADVLRDRMPPDPRLHLRRDGGIPTSAPSLLVHGVMTREVRSVQDTADIADVARLFVDDRLRSVPVVDGDRLVGIVSRRDLLRTLVRPDAEIRHDLLRLVEGYTGSLDSWAVSVADGVATIQRTRGVPEPSPAVEEQALSELARTVGGVVHVRVLPAQDRETPVTGQPSHPASTPR</sequence>
<accession>A0A1I4E247</accession>
<reference evidence="5 6" key="1">
    <citation type="submission" date="2016-10" db="EMBL/GenBank/DDBJ databases">
        <authorList>
            <person name="de Groot N.N."/>
        </authorList>
    </citation>
    <scope>NUCLEOTIDE SEQUENCE [LARGE SCALE GENOMIC DNA]</scope>
    <source>
        <strain evidence="5 6">DSM 45317</strain>
    </source>
</reference>
<feature type="region of interest" description="Disordered" evidence="3">
    <location>
        <begin position="205"/>
        <end position="225"/>
    </location>
</feature>
<name>A0A1I4E247_9ACTN</name>
<dbReference type="InterPro" id="IPR051257">
    <property type="entry name" value="Diverse_CBS-Domain"/>
</dbReference>
<dbReference type="Pfam" id="PF00571">
    <property type="entry name" value="CBS"/>
    <property type="match status" value="2"/>
</dbReference>
<protein>
    <submittedName>
        <fullName evidence="5">CBS domain-containing protein</fullName>
    </submittedName>
</protein>
<evidence type="ECO:0000313" key="6">
    <source>
        <dbReference type="Proteomes" id="UP000199152"/>
    </source>
</evidence>
<feature type="domain" description="CBS" evidence="4">
    <location>
        <begin position="7"/>
        <end position="63"/>
    </location>
</feature>
<dbReference type="InterPro" id="IPR000644">
    <property type="entry name" value="CBS_dom"/>
</dbReference>
<dbReference type="STRING" id="504800.SAMN04488085_105187"/>
<dbReference type="EMBL" id="FOSW01000005">
    <property type="protein sequence ID" value="SFK99832.1"/>
    <property type="molecule type" value="Genomic_DNA"/>
</dbReference>
<evidence type="ECO:0000313" key="5">
    <source>
        <dbReference type="EMBL" id="SFK99832.1"/>
    </source>
</evidence>
<dbReference type="Gene3D" id="3.10.580.10">
    <property type="entry name" value="CBS-domain"/>
    <property type="match status" value="1"/>
</dbReference>
<organism evidence="5 6">
    <name type="scientific">Geodermatophilus ruber</name>
    <dbReference type="NCBI Taxonomy" id="504800"/>
    <lineage>
        <taxon>Bacteria</taxon>
        <taxon>Bacillati</taxon>
        <taxon>Actinomycetota</taxon>
        <taxon>Actinomycetes</taxon>
        <taxon>Geodermatophilales</taxon>
        <taxon>Geodermatophilaceae</taxon>
        <taxon>Geodermatophilus</taxon>
    </lineage>
</organism>
<dbReference type="PANTHER" id="PTHR43080:SF26">
    <property type="entry name" value="REGULATORY PROTEIN"/>
    <property type="match status" value="1"/>
</dbReference>
<evidence type="ECO:0000256" key="1">
    <source>
        <dbReference type="ARBA" id="ARBA00023122"/>
    </source>
</evidence>
<dbReference type="SMART" id="SM00116">
    <property type="entry name" value="CBS"/>
    <property type="match status" value="2"/>
</dbReference>
<feature type="compositionally biased region" description="Polar residues" evidence="3">
    <location>
        <begin position="213"/>
        <end position="225"/>
    </location>
</feature>
<evidence type="ECO:0000256" key="2">
    <source>
        <dbReference type="PROSITE-ProRule" id="PRU00703"/>
    </source>
</evidence>
<dbReference type="PROSITE" id="PS51371">
    <property type="entry name" value="CBS"/>
    <property type="match status" value="2"/>
</dbReference>
<dbReference type="Proteomes" id="UP000199152">
    <property type="component" value="Unassembled WGS sequence"/>
</dbReference>
<dbReference type="OrthoDB" id="9799454at2"/>
<proteinExistence type="predicted"/>
<dbReference type="InterPro" id="IPR046342">
    <property type="entry name" value="CBS_dom_sf"/>
</dbReference>
<dbReference type="AlphaFoldDB" id="A0A1I4E247"/>
<keyword evidence="1 2" id="KW-0129">CBS domain</keyword>
<dbReference type="CDD" id="cd04586">
    <property type="entry name" value="CBS_pair_BON_assoc"/>
    <property type="match status" value="1"/>
</dbReference>
<evidence type="ECO:0000259" key="4">
    <source>
        <dbReference type="PROSITE" id="PS51371"/>
    </source>
</evidence>